<evidence type="ECO:0000256" key="6">
    <source>
        <dbReference type="ARBA" id="ARBA00022692"/>
    </source>
</evidence>
<keyword evidence="10" id="KW-0458">Lysosome</keyword>
<evidence type="ECO:0000313" key="14">
    <source>
        <dbReference type="Proteomes" id="UP000694388"/>
    </source>
</evidence>
<dbReference type="OMA" id="VWNIVYK"/>
<evidence type="ECO:0000256" key="3">
    <source>
        <dbReference type="ARBA" id="ARBA00004337"/>
    </source>
</evidence>
<evidence type="ECO:0000256" key="5">
    <source>
        <dbReference type="ARBA" id="ARBA00022448"/>
    </source>
</evidence>
<protein>
    <submittedName>
        <fullName evidence="13">Solute carrier family 48 member 1a</fullName>
    </submittedName>
</protein>
<keyword evidence="7" id="KW-0967">Endosome</keyword>
<evidence type="ECO:0000256" key="7">
    <source>
        <dbReference type="ARBA" id="ARBA00022753"/>
    </source>
</evidence>
<comment type="subcellular location">
    <subcellularLocation>
        <location evidence="2">Cytoplasmic vesicle</location>
        <location evidence="2">Phagosome membrane</location>
        <topology evidence="2">Multi-pass membrane protein</topology>
    </subcellularLocation>
    <subcellularLocation>
        <location evidence="3">Endosome membrane</location>
        <topology evidence="3">Multi-pass membrane protein</topology>
    </subcellularLocation>
    <subcellularLocation>
        <location evidence="1">Lysosome membrane</location>
        <topology evidence="1">Multi-pass membrane protein</topology>
    </subcellularLocation>
</comment>
<evidence type="ECO:0000256" key="10">
    <source>
        <dbReference type="ARBA" id="ARBA00023228"/>
    </source>
</evidence>
<dbReference type="GO" id="GO:0005765">
    <property type="term" value="C:lysosomal membrane"/>
    <property type="evidence" value="ECO:0007669"/>
    <property type="project" value="UniProtKB-SubCell"/>
</dbReference>
<dbReference type="Proteomes" id="UP000694388">
    <property type="component" value="Unplaced"/>
</dbReference>
<dbReference type="PANTHER" id="PTHR31525:SF1">
    <property type="entry name" value="HEME TRANSPORTER HRG1"/>
    <property type="match status" value="1"/>
</dbReference>
<reference evidence="13" key="2">
    <citation type="submission" date="2025-09" db="UniProtKB">
        <authorList>
            <consortium name="Ensembl"/>
        </authorList>
    </citation>
    <scope>IDENTIFICATION</scope>
</reference>
<dbReference type="GO" id="GO:0030670">
    <property type="term" value="C:phagocytic vesicle membrane"/>
    <property type="evidence" value="ECO:0007669"/>
    <property type="project" value="UniProtKB-SubCell"/>
</dbReference>
<evidence type="ECO:0000256" key="8">
    <source>
        <dbReference type="ARBA" id="ARBA00022989"/>
    </source>
</evidence>
<keyword evidence="5" id="KW-0813">Transport</keyword>
<comment type="similarity">
    <text evidence="4">Belongs to the HRG family.</text>
</comment>
<sequence length="137" mass="16000">MHNFIPSRLQLSYPSSHFWFSESCGEAVALKQLAFSCVIAAWNLAIHLMYLKDYWRTWLKGLRFFFAIGVLLQVLGVISLFTSIGIAISTKQDILDPKSLYLSAVWSFMTWKWSFFLSYYSHQYRLEFADISILSDF</sequence>
<evidence type="ECO:0000256" key="9">
    <source>
        <dbReference type="ARBA" id="ARBA00023136"/>
    </source>
</evidence>
<dbReference type="GO" id="GO:0010008">
    <property type="term" value="C:endosome membrane"/>
    <property type="evidence" value="ECO:0007669"/>
    <property type="project" value="UniProtKB-SubCell"/>
</dbReference>
<organism evidence="13 14">
    <name type="scientific">Eptatretus burgeri</name>
    <name type="common">Inshore hagfish</name>
    <dbReference type="NCBI Taxonomy" id="7764"/>
    <lineage>
        <taxon>Eukaryota</taxon>
        <taxon>Metazoa</taxon>
        <taxon>Chordata</taxon>
        <taxon>Craniata</taxon>
        <taxon>Vertebrata</taxon>
        <taxon>Cyclostomata</taxon>
        <taxon>Myxini</taxon>
        <taxon>Myxiniformes</taxon>
        <taxon>Myxinidae</taxon>
        <taxon>Eptatretinae</taxon>
        <taxon>Eptatretus</taxon>
    </lineage>
</organism>
<name>A0A8C4PWQ9_EPTBU</name>
<evidence type="ECO:0000256" key="2">
    <source>
        <dbReference type="ARBA" id="ARBA00004265"/>
    </source>
</evidence>
<comment type="catalytic activity">
    <reaction evidence="11">
        <text>heme b(in) = heme b(out)</text>
        <dbReference type="Rhea" id="RHEA:75443"/>
        <dbReference type="ChEBI" id="CHEBI:60344"/>
    </reaction>
</comment>
<dbReference type="Ensembl" id="ENSEBUT00000001583.1">
    <property type="protein sequence ID" value="ENSEBUP00000001262.1"/>
    <property type="gene ID" value="ENSEBUG00000001123.1"/>
</dbReference>
<dbReference type="GO" id="GO:0015232">
    <property type="term" value="F:heme transmembrane transporter activity"/>
    <property type="evidence" value="ECO:0007669"/>
    <property type="project" value="InterPro"/>
</dbReference>
<dbReference type="InterPro" id="IPR026218">
    <property type="entry name" value="HRG"/>
</dbReference>
<accession>A0A8C4PWQ9</accession>
<dbReference type="GeneTree" id="ENSGT00390000002307"/>
<keyword evidence="14" id="KW-1185">Reference proteome</keyword>
<dbReference type="PRINTS" id="PR02095">
    <property type="entry name" value="TRNSPORTRHRG"/>
</dbReference>
<feature type="transmembrane region" description="Helical" evidence="12">
    <location>
        <begin position="100"/>
        <end position="120"/>
    </location>
</feature>
<dbReference type="GO" id="GO:0020037">
    <property type="term" value="F:heme binding"/>
    <property type="evidence" value="ECO:0007669"/>
    <property type="project" value="TreeGrafter"/>
</dbReference>
<reference evidence="13" key="1">
    <citation type="submission" date="2025-08" db="UniProtKB">
        <authorList>
            <consortium name="Ensembl"/>
        </authorList>
    </citation>
    <scope>IDENTIFICATION</scope>
</reference>
<evidence type="ECO:0000256" key="1">
    <source>
        <dbReference type="ARBA" id="ARBA00004155"/>
    </source>
</evidence>
<keyword evidence="6 12" id="KW-0812">Transmembrane</keyword>
<evidence type="ECO:0000256" key="12">
    <source>
        <dbReference type="SAM" id="Phobius"/>
    </source>
</evidence>
<evidence type="ECO:0000313" key="13">
    <source>
        <dbReference type="Ensembl" id="ENSEBUP00000001262.1"/>
    </source>
</evidence>
<dbReference type="PANTHER" id="PTHR31525">
    <property type="entry name" value="HEME TRANSPORTER HRG1"/>
    <property type="match status" value="1"/>
</dbReference>
<feature type="transmembrane region" description="Helical" evidence="12">
    <location>
        <begin position="33"/>
        <end position="51"/>
    </location>
</feature>
<keyword evidence="9 12" id="KW-0472">Membrane</keyword>
<dbReference type="GO" id="GO:0005886">
    <property type="term" value="C:plasma membrane"/>
    <property type="evidence" value="ECO:0007669"/>
    <property type="project" value="TreeGrafter"/>
</dbReference>
<keyword evidence="8 12" id="KW-1133">Transmembrane helix</keyword>
<evidence type="ECO:0000256" key="11">
    <source>
        <dbReference type="ARBA" id="ARBA00035075"/>
    </source>
</evidence>
<dbReference type="Pfam" id="PF16954">
    <property type="entry name" value="HRG"/>
    <property type="match status" value="1"/>
</dbReference>
<evidence type="ECO:0000256" key="4">
    <source>
        <dbReference type="ARBA" id="ARBA00006203"/>
    </source>
</evidence>
<dbReference type="AlphaFoldDB" id="A0A8C4PWQ9"/>
<feature type="transmembrane region" description="Helical" evidence="12">
    <location>
        <begin position="63"/>
        <end position="88"/>
    </location>
</feature>
<proteinExistence type="inferred from homology"/>